<reference evidence="1 2" key="1">
    <citation type="submission" date="2019-05" db="EMBL/GenBank/DDBJ databases">
        <title>Another draft genome of Portunus trituberculatus and its Hox gene families provides insights of decapod evolution.</title>
        <authorList>
            <person name="Jeong J.-H."/>
            <person name="Song I."/>
            <person name="Kim S."/>
            <person name="Choi T."/>
            <person name="Kim D."/>
            <person name="Ryu S."/>
            <person name="Kim W."/>
        </authorList>
    </citation>
    <scope>NUCLEOTIDE SEQUENCE [LARGE SCALE GENOMIC DNA]</scope>
    <source>
        <tissue evidence="1">Muscle</tissue>
    </source>
</reference>
<keyword evidence="2" id="KW-1185">Reference proteome</keyword>
<comment type="caution">
    <text evidence="1">The sequence shown here is derived from an EMBL/GenBank/DDBJ whole genome shotgun (WGS) entry which is preliminary data.</text>
</comment>
<accession>A0A5B7J4Y4</accession>
<evidence type="ECO:0000313" key="2">
    <source>
        <dbReference type="Proteomes" id="UP000324222"/>
    </source>
</evidence>
<protein>
    <submittedName>
        <fullName evidence="1">Uncharacterized protein</fullName>
    </submittedName>
</protein>
<dbReference type="EMBL" id="VSRR010081337">
    <property type="protein sequence ID" value="MPC89533.1"/>
    <property type="molecule type" value="Genomic_DNA"/>
</dbReference>
<dbReference type="AlphaFoldDB" id="A0A5B7J4Y4"/>
<proteinExistence type="predicted"/>
<gene>
    <name evidence="1" type="ORF">E2C01_084485</name>
</gene>
<organism evidence="1 2">
    <name type="scientific">Portunus trituberculatus</name>
    <name type="common">Swimming crab</name>
    <name type="synonym">Neptunus trituberculatus</name>
    <dbReference type="NCBI Taxonomy" id="210409"/>
    <lineage>
        <taxon>Eukaryota</taxon>
        <taxon>Metazoa</taxon>
        <taxon>Ecdysozoa</taxon>
        <taxon>Arthropoda</taxon>
        <taxon>Crustacea</taxon>
        <taxon>Multicrustacea</taxon>
        <taxon>Malacostraca</taxon>
        <taxon>Eumalacostraca</taxon>
        <taxon>Eucarida</taxon>
        <taxon>Decapoda</taxon>
        <taxon>Pleocyemata</taxon>
        <taxon>Brachyura</taxon>
        <taxon>Eubrachyura</taxon>
        <taxon>Portunoidea</taxon>
        <taxon>Portunidae</taxon>
        <taxon>Portuninae</taxon>
        <taxon>Portunus</taxon>
    </lineage>
</organism>
<dbReference type="Proteomes" id="UP000324222">
    <property type="component" value="Unassembled WGS sequence"/>
</dbReference>
<name>A0A5B7J4Y4_PORTR</name>
<evidence type="ECO:0000313" key="1">
    <source>
        <dbReference type="EMBL" id="MPC89533.1"/>
    </source>
</evidence>
<sequence length="26" mass="3148">MKLMMMVFKIVWKAMLNLSQMMNLQS</sequence>